<sequence length="217" mass="24379">METTEQAKEEKDDLTQTRLSWEAKEKKMEDEKTLLEDLYGWLDGHTVSFHFTLFSAPNLFTSVTLQTEQSPPAVLLSSARVSLLTVSLVYYIYYIYRSVIVLEVVELLHKHSYRGHVDVSLLATWEQCIRSLHGVYALPPHHDVCHRAESELLRLTPHPLTLQPPLANAHFPAPFRCCSVTAGVSGPSGASTALRGISFTVDSSFCPLGFGQQWYTL</sequence>
<keyword evidence="1" id="KW-0175">Coiled coil</keyword>
<evidence type="ECO:0000256" key="1">
    <source>
        <dbReference type="SAM" id="Coils"/>
    </source>
</evidence>
<comment type="caution">
    <text evidence="2">The sequence shown here is derived from an EMBL/GenBank/DDBJ whole genome shotgun (WGS) entry which is preliminary data.</text>
</comment>
<name>A0A7J5XFZ3_DISMA</name>
<dbReference type="OrthoDB" id="10044145at2759"/>
<organism evidence="2 3">
    <name type="scientific">Dissostichus mawsoni</name>
    <name type="common">Antarctic cod</name>
    <dbReference type="NCBI Taxonomy" id="36200"/>
    <lineage>
        <taxon>Eukaryota</taxon>
        <taxon>Metazoa</taxon>
        <taxon>Chordata</taxon>
        <taxon>Craniata</taxon>
        <taxon>Vertebrata</taxon>
        <taxon>Euteleostomi</taxon>
        <taxon>Actinopterygii</taxon>
        <taxon>Neopterygii</taxon>
        <taxon>Teleostei</taxon>
        <taxon>Neoteleostei</taxon>
        <taxon>Acanthomorphata</taxon>
        <taxon>Eupercaria</taxon>
        <taxon>Perciformes</taxon>
        <taxon>Notothenioidei</taxon>
        <taxon>Nototheniidae</taxon>
        <taxon>Dissostichus</taxon>
    </lineage>
</organism>
<proteinExistence type="predicted"/>
<feature type="coiled-coil region" evidence="1">
    <location>
        <begin position="4"/>
        <end position="31"/>
    </location>
</feature>
<evidence type="ECO:0000313" key="2">
    <source>
        <dbReference type="EMBL" id="KAF3835985.1"/>
    </source>
</evidence>
<gene>
    <name evidence="2" type="ORF">F7725_028543</name>
</gene>
<protein>
    <submittedName>
        <fullName evidence="2">Uncharacterized protein</fullName>
    </submittedName>
</protein>
<keyword evidence="3" id="KW-1185">Reference proteome</keyword>
<dbReference type="EMBL" id="JAAKFY010000024">
    <property type="protein sequence ID" value="KAF3835985.1"/>
    <property type="molecule type" value="Genomic_DNA"/>
</dbReference>
<accession>A0A7J5XFZ3</accession>
<evidence type="ECO:0000313" key="3">
    <source>
        <dbReference type="Proteomes" id="UP000518266"/>
    </source>
</evidence>
<dbReference type="AlphaFoldDB" id="A0A7J5XFZ3"/>
<reference evidence="2 3" key="1">
    <citation type="submission" date="2020-03" db="EMBL/GenBank/DDBJ databases">
        <title>Dissostichus mawsoni Genome sequencing and assembly.</title>
        <authorList>
            <person name="Park H."/>
        </authorList>
    </citation>
    <scope>NUCLEOTIDE SEQUENCE [LARGE SCALE GENOMIC DNA]</scope>
    <source>
        <strain evidence="2">DM0001</strain>
        <tissue evidence="2">Muscle</tissue>
    </source>
</reference>
<dbReference type="Proteomes" id="UP000518266">
    <property type="component" value="Unassembled WGS sequence"/>
</dbReference>